<proteinExistence type="predicted"/>
<keyword evidence="1" id="KW-0614">Plasmid</keyword>
<keyword evidence="2" id="KW-1185">Reference proteome</keyword>
<reference evidence="1 2" key="1">
    <citation type="journal article" date="2009" name="PLoS Genet.">
        <title>Alliance of proteomics and genomics to unravel the specificities of Sahara bacterium Deinococcus deserti.</title>
        <authorList>
            <person name="de Groot A."/>
            <person name="Dulermo R."/>
            <person name="Ortet P."/>
            <person name="Blanchard L."/>
            <person name="Guerin P."/>
            <person name="Fernandez B."/>
            <person name="Vacherie B."/>
            <person name="Dossat C."/>
            <person name="Jolivet E."/>
            <person name="Siguier P."/>
            <person name="Chandler M."/>
            <person name="Barakat M."/>
            <person name="Dedieu A."/>
            <person name="Barbe V."/>
            <person name="Heulin T."/>
            <person name="Sommer S."/>
            <person name="Achouak W."/>
            <person name="Armengaud J."/>
        </authorList>
    </citation>
    <scope>NUCLEOTIDE SEQUENCE [LARGE SCALE GENOMIC DNA]</scope>
    <source>
        <strain evidence="2">DSM 17065 / CIP 109153 / LMG 22923 / VCD115</strain>
        <plasmid evidence="2">pDeide3</plasmid>
    </source>
</reference>
<dbReference type="AlphaFoldDB" id="C1D3U1"/>
<organism evidence="1 2">
    <name type="scientific">Deinococcus deserti (strain DSM 17065 / CIP 109153 / LMG 22923 / VCD115)</name>
    <dbReference type="NCBI Taxonomy" id="546414"/>
    <lineage>
        <taxon>Bacteria</taxon>
        <taxon>Thermotogati</taxon>
        <taxon>Deinococcota</taxon>
        <taxon>Deinococci</taxon>
        <taxon>Deinococcales</taxon>
        <taxon>Deinococcaceae</taxon>
        <taxon>Deinococcus</taxon>
    </lineage>
</organism>
<dbReference type="Proteomes" id="UP000002208">
    <property type="component" value="Plasmid 3"/>
</dbReference>
<accession>C1D3U1</accession>
<protein>
    <recommendedName>
        <fullName evidence="3">Phage ABA sandwich domain-containing protein</fullName>
    </recommendedName>
</protein>
<evidence type="ECO:0000313" key="1">
    <source>
        <dbReference type="EMBL" id="ACO48170.1"/>
    </source>
</evidence>
<dbReference type="HOGENOM" id="CLU_1737537_0_0_0"/>
<evidence type="ECO:0000313" key="2">
    <source>
        <dbReference type="Proteomes" id="UP000002208"/>
    </source>
</evidence>
<name>C1D3U1_DEIDV</name>
<dbReference type="EMBL" id="CP001117">
    <property type="protein sequence ID" value="ACO48170.1"/>
    <property type="molecule type" value="Genomic_DNA"/>
</dbReference>
<gene>
    <name evidence="1" type="ordered locus">Deide_3p02131</name>
</gene>
<geneLocation type="plasmid" evidence="2">
    <name>pDeide3</name>
</geneLocation>
<evidence type="ECO:0008006" key="3">
    <source>
        <dbReference type="Google" id="ProtNLM"/>
    </source>
</evidence>
<sequence length="150" mass="16726">MSSSPGRPKRARILMADVELSRRAEGTENSWTQRLACRHCGGWPVIRDVVNELAQILPERVKISPVSFTVRHSQRSHWTSWGNHNGPILLELALREEIEARGWYWSVESTPNNEYSAVIHKGVKTFSAYACASTPTEALACALMAALKAP</sequence>
<dbReference type="KEGG" id="ddr:Deide_3p02131"/>